<comment type="caution">
    <text evidence="10">The sequence shown here is derived from an EMBL/GenBank/DDBJ whole genome shotgun (WGS) entry which is preliminary data.</text>
</comment>
<gene>
    <name evidence="8" type="primary">mobA</name>
    <name evidence="10" type="ORF">PSQ40_04550</name>
</gene>
<dbReference type="InterPro" id="IPR029044">
    <property type="entry name" value="Nucleotide-diphossugar_trans"/>
</dbReference>
<evidence type="ECO:0000256" key="3">
    <source>
        <dbReference type="ARBA" id="ARBA00022723"/>
    </source>
</evidence>
<keyword evidence="7 8" id="KW-0501">Molybdenum cofactor biosynthesis</keyword>
<evidence type="ECO:0000256" key="6">
    <source>
        <dbReference type="ARBA" id="ARBA00023134"/>
    </source>
</evidence>
<comment type="catalytic activity">
    <reaction evidence="8">
        <text>Mo-molybdopterin + GTP + H(+) = Mo-molybdopterin guanine dinucleotide + diphosphate</text>
        <dbReference type="Rhea" id="RHEA:34243"/>
        <dbReference type="ChEBI" id="CHEBI:15378"/>
        <dbReference type="ChEBI" id="CHEBI:33019"/>
        <dbReference type="ChEBI" id="CHEBI:37565"/>
        <dbReference type="ChEBI" id="CHEBI:71302"/>
        <dbReference type="ChEBI" id="CHEBI:71310"/>
        <dbReference type="EC" id="2.7.7.77"/>
    </reaction>
</comment>
<feature type="binding site" evidence="8">
    <location>
        <position position="61"/>
    </location>
    <ligand>
        <name>GTP</name>
        <dbReference type="ChEBI" id="CHEBI:37565"/>
    </ligand>
</feature>
<accession>A0ABT5MUY4</accession>
<dbReference type="PANTHER" id="PTHR19136">
    <property type="entry name" value="MOLYBDENUM COFACTOR GUANYLYLTRANSFERASE"/>
    <property type="match status" value="1"/>
</dbReference>
<keyword evidence="5 8" id="KW-0460">Magnesium</keyword>
<evidence type="ECO:0000256" key="4">
    <source>
        <dbReference type="ARBA" id="ARBA00022741"/>
    </source>
</evidence>
<proteinExistence type="inferred from homology"/>
<dbReference type="EC" id="2.7.7.77" evidence="8"/>
<evidence type="ECO:0000256" key="1">
    <source>
        <dbReference type="ARBA" id="ARBA00022490"/>
    </source>
</evidence>
<dbReference type="SUPFAM" id="SSF53448">
    <property type="entry name" value="Nucleotide-diphospho-sugar transferases"/>
    <property type="match status" value="1"/>
</dbReference>
<dbReference type="Pfam" id="PF12804">
    <property type="entry name" value="NTP_transf_3"/>
    <property type="match status" value="1"/>
</dbReference>
<keyword evidence="6 8" id="KW-0342">GTP-binding</keyword>
<dbReference type="PANTHER" id="PTHR19136:SF81">
    <property type="entry name" value="MOLYBDENUM COFACTOR GUANYLYLTRANSFERASE"/>
    <property type="match status" value="1"/>
</dbReference>
<dbReference type="Proteomes" id="UP001528673">
    <property type="component" value="Unassembled WGS sequence"/>
</dbReference>
<reference evidence="10 11" key="1">
    <citation type="submission" date="2023-02" db="EMBL/GenBank/DDBJ databases">
        <title>Bacterial whole genomic sequence of Curvibacter sp. HBC61.</title>
        <authorList>
            <person name="Le V."/>
            <person name="Ko S.-R."/>
            <person name="Ahn C.-Y."/>
            <person name="Oh H.-M."/>
        </authorList>
    </citation>
    <scope>NUCLEOTIDE SEQUENCE [LARGE SCALE GENOMIC DNA]</scope>
    <source>
        <strain evidence="10 11">HBC61</strain>
    </source>
</reference>
<feature type="binding site" evidence="8">
    <location>
        <begin position="21"/>
        <end position="23"/>
    </location>
    <ligand>
        <name>GTP</name>
        <dbReference type="ChEBI" id="CHEBI:37565"/>
    </ligand>
</feature>
<keyword evidence="3 8" id="KW-0479">Metal-binding</keyword>
<keyword evidence="11" id="KW-1185">Reference proteome</keyword>
<feature type="binding site" evidence="8">
    <location>
        <position position="110"/>
    </location>
    <ligand>
        <name>Mg(2+)</name>
        <dbReference type="ChEBI" id="CHEBI:18420"/>
    </ligand>
</feature>
<feature type="domain" description="MobA-like NTP transferase" evidence="9">
    <location>
        <begin position="18"/>
        <end position="198"/>
    </location>
</feature>
<evidence type="ECO:0000256" key="5">
    <source>
        <dbReference type="ARBA" id="ARBA00022842"/>
    </source>
</evidence>
<feature type="binding site" evidence="8">
    <location>
        <position position="79"/>
    </location>
    <ligand>
        <name>GTP</name>
        <dbReference type="ChEBI" id="CHEBI:37565"/>
    </ligand>
</feature>
<sequence length="241" mass="25308">MADPAGLAPPRGAQDITGLVLAGGLGQRMGREKGLQPFGGQPLAARALQRLRGQTGLQAVNANREWAAYTALGAPVWPDAEPAQALGPLAGVLSGLQRASTPWLLTVPCDVPCFPLDLAARLSAGLVQAQTRGPHAMAVVRAWAPHDDALLQWDLAPVHPPEPPEGPAPRQPVFALLHRSLAEDLAQWLAGGGRKVGAWMARHPSVEVTFEAAHTPAWAFANANTLPALRALENRPGLTEG</sequence>
<comment type="similarity">
    <text evidence="8">Belongs to the MobA family.</text>
</comment>
<keyword evidence="4 8" id="KW-0547">Nucleotide-binding</keyword>
<feature type="binding site" evidence="8">
    <location>
        <position position="33"/>
    </location>
    <ligand>
        <name>GTP</name>
        <dbReference type="ChEBI" id="CHEBI:37565"/>
    </ligand>
</feature>
<dbReference type="CDD" id="cd02503">
    <property type="entry name" value="MobA"/>
    <property type="match status" value="1"/>
</dbReference>
<comment type="function">
    <text evidence="8">Transfers a GMP moiety from GTP to Mo-molybdopterin (Mo-MPT) cofactor (Moco or molybdenum cofactor) to form Mo-molybdopterin guanine dinucleotide (Mo-MGD) cofactor.</text>
</comment>
<comment type="cofactor">
    <cofactor evidence="8">
        <name>Mg(2+)</name>
        <dbReference type="ChEBI" id="CHEBI:18420"/>
    </cofactor>
</comment>
<evidence type="ECO:0000256" key="2">
    <source>
        <dbReference type="ARBA" id="ARBA00022679"/>
    </source>
</evidence>
<protein>
    <recommendedName>
        <fullName evidence="8">Molybdenum cofactor guanylyltransferase</fullName>
        <shortName evidence="8">MoCo guanylyltransferase</shortName>
        <ecNumber evidence="8">2.7.7.77</ecNumber>
    </recommendedName>
    <alternativeName>
        <fullName evidence="8">GTP:molybdopterin guanylyltransferase</fullName>
    </alternativeName>
    <alternativeName>
        <fullName evidence="8">Mo-MPT guanylyltransferase</fullName>
    </alternativeName>
    <alternativeName>
        <fullName evidence="8">Molybdopterin guanylyltransferase</fullName>
    </alternativeName>
    <alternativeName>
        <fullName evidence="8">Molybdopterin-guanine dinucleotide synthase</fullName>
        <shortName evidence="8">MGD synthase</shortName>
    </alternativeName>
</protein>
<dbReference type="GO" id="GO:0016779">
    <property type="term" value="F:nucleotidyltransferase activity"/>
    <property type="evidence" value="ECO:0007669"/>
    <property type="project" value="UniProtKB-KW"/>
</dbReference>
<dbReference type="InterPro" id="IPR013482">
    <property type="entry name" value="Molybde_CF_guanTrfase"/>
</dbReference>
<dbReference type="HAMAP" id="MF_00316">
    <property type="entry name" value="MobA"/>
    <property type="match status" value="1"/>
</dbReference>
<feature type="binding site" evidence="8">
    <location>
        <position position="110"/>
    </location>
    <ligand>
        <name>GTP</name>
        <dbReference type="ChEBI" id="CHEBI:37565"/>
    </ligand>
</feature>
<dbReference type="Gene3D" id="3.90.550.10">
    <property type="entry name" value="Spore Coat Polysaccharide Biosynthesis Protein SpsA, Chain A"/>
    <property type="match status" value="1"/>
</dbReference>
<evidence type="ECO:0000259" key="9">
    <source>
        <dbReference type="Pfam" id="PF12804"/>
    </source>
</evidence>
<dbReference type="InterPro" id="IPR025877">
    <property type="entry name" value="MobA-like_NTP_Trfase"/>
</dbReference>
<comment type="subcellular location">
    <subcellularLocation>
        <location evidence="8">Cytoplasm</location>
    </subcellularLocation>
</comment>
<comment type="domain">
    <text evidence="8">The N-terminal domain determines nucleotide recognition and specific binding, while the C-terminal domain determines the specific binding to the target protein.</text>
</comment>
<evidence type="ECO:0000256" key="7">
    <source>
        <dbReference type="ARBA" id="ARBA00023150"/>
    </source>
</evidence>
<keyword evidence="2 8" id="KW-0808">Transferase</keyword>
<comment type="subunit">
    <text evidence="8">Monomer.</text>
</comment>
<keyword evidence="1 8" id="KW-0963">Cytoplasm</keyword>
<evidence type="ECO:0000256" key="8">
    <source>
        <dbReference type="HAMAP-Rule" id="MF_00316"/>
    </source>
</evidence>
<keyword evidence="10" id="KW-0548">Nucleotidyltransferase</keyword>
<dbReference type="RefSeq" id="WP_273949129.1">
    <property type="nucleotide sequence ID" value="NZ_JAQSIP010000002.1"/>
</dbReference>
<evidence type="ECO:0000313" key="11">
    <source>
        <dbReference type="Proteomes" id="UP001528673"/>
    </source>
</evidence>
<dbReference type="EMBL" id="JAQSIP010000002">
    <property type="protein sequence ID" value="MDD0837835.1"/>
    <property type="molecule type" value="Genomic_DNA"/>
</dbReference>
<evidence type="ECO:0000313" key="10">
    <source>
        <dbReference type="EMBL" id="MDD0837835.1"/>
    </source>
</evidence>
<organism evidence="10 11">
    <name type="scientific">Curvibacter cyanobacteriorum</name>
    <dbReference type="NCBI Taxonomy" id="3026422"/>
    <lineage>
        <taxon>Bacteria</taxon>
        <taxon>Pseudomonadati</taxon>
        <taxon>Pseudomonadota</taxon>
        <taxon>Betaproteobacteria</taxon>
        <taxon>Burkholderiales</taxon>
        <taxon>Comamonadaceae</taxon>
        <taxon>Curvibacter</taxon>
    </lineage>
</organism>
<name>A0ABT5MUY4_9BURK</name>